<organism evidence="4 5">
    <name type="scientific">Gibberella nygamai</name>
    <name type="common">Bean root rot disease fungus</name>
    <name type="synonym">Fusarium nygamai</name>
    <dbReference type="NCBI Taxonomy" id="42673"/>
    <lineage>
        <taxon>Eukaryota</taxon>
        <taxon>Fungi</taxon>
        <taxon>Dikarya</taxon>
        <taxon>Ascomycota</taxon>
        <taxon>Pezizomycotina</taxon>
        <taxon>Sordariomycetes</taxon>
        <taxon>Hypocreomycetidae</taxon>
        <taxon>Hypocreales</taxon>
        <taxon>Nectriaceae</taxon>
        <taxon>Fusarium</taxon>
        <taxon>Fusarium fujikuroi species complex</taxon>
    </lineage>
</organism>
<dbReference type="PRINTS" id="PR00080">
    <property type="entry name" value="SDRFAMILY"/>
</dbReference>
<dbReference type="SUPFAM" id="SSF51735">
    <property type="entry name" value="NAD(P)-binding Rossmann-fold domains"/>
    <property type="match status" value="1"/>
</dbReference>
<dbReference type="GO" id="GO:0016491">
    <property type="term" value="F:oxidoreductase activity"/>
    <property type="evidence" value="ECO:0007669"/>
    <property type="project" value="UniProtKB-KW"/>
</dbReference>
<evidence type="ECO:0000256" key="1">
    <source>
        <dbReference type="ARBA" id="ARBA00006484"/>
    </source>
</evidence>
<sequence>MVRVWFVTGSSRGVGRVLVEKVLQSGDIVVATARNPSQLGDLVTKYGPDKVFAISLDVTDFHQANKAVKEAVDKFGRIDVVVNNAGYANLASIEDTDIEDFRGQVDVNLFGVVNVTKAVVPIMRQQKSGHIIQVSSIGGRIGTPGAAAYQSAKWAVGGFSTVLSKEVAPFGIKVTVAEPTGINTNMGATATDNSKVSEPYEQTVGQIIHLISKEYSGWTGVSEIARAIIHLSNVEYPPLRIVLGKDALQKAEMVAKTLAESDEKWTKVSKLEF</sequence>
<evidence type="ECO:0000313" key="5">
    <source>
        <dbReference type="Proteomes" id="UP000236664"/>
    </source>
</evidence>
<name>A0A2K0UAH7_GIBNY</name>
<dbReference type="PRINTS" id="PR00081">
    <property type="entry name" value="GDHRDH"/>
</dbReference>
<dbReference type="Pfam" id="PF00106">
    <property type="entry name" value="adh_short"/>
    <property type="match status" value="1"/>
</dbReference>
<dbReference type="InterPro" id="IPR036291">
    <property type="entry name" value="NAD(P)-bd_dom_sf"/>
</dbReference>
<protein>
    <recommendedName>
        <fullName evidence="6">Oxidoreductase</fullName>
    </recommendedName>
</protein>
<dbReference type="InterPro" id="IPR051911">
    <property type="entry name" value="SDR_oxidoreductase"/>
</dbReference>
<reference evidence="4 5" key="1">
    <citation type="submission" date="2017-06" db="EMBL/GenBank/DDBJ databases">
        <title>Genome of Fusarium nygamai isolate CS10214.</title>
        <authorList>
            <person name="Gardiner D.M."/>
            <person name="Obanor F."/>
            <person name="Kazan K."/>
        </authorList>
    </citation>
    <scope>NUCLEOTIDE SEQUENCE [LARGE SCALE GENOMIC DNA]</scope>
    <source>
        <strain evidence="4 5">CS10214</strain>
    </source>
</reference>
<evidence type="ECO:0008006" key="6">
    <source>
        <dbReference type="Google" id="ProtNLM"/>
    </source>
</evidence>
<dbReference type="Proteomes" id="UP000236664">
    <property type="component" value="Unassembled WGS sequence"/>
</dbReference>
<comment type="caution">
    <text evidence="4">The sequence shown here is derived from an EMBL/GenBank/DDBJ whole genome shotgun (WGS) entry which is preliminary data.</text>
</comment>
<gene>
    <name evidence="4" type="ORF">FNYG_15611</name>
</gene>
<proteinExistence type="inferred from homology"/>
<dbReference type="PANTHER" id="PTHR43976:SF16">
    <property type="entry name" value="SHORT-CHAIN DEHYDROGENASE_REDUCTASE FAMILY PROTEIN"/>
    <property type="match status" value="1"/>
</dbReference>
<dbReference type="PANTHER" id="PTHR43976">
    <property type="entry name" value="SHORT CHAIN DEHYDROGENASE"/>
    <property type="match status" value="1"/>
</dbReference>
<dbReference type="EMBL" id="MTQA01000614">
    <property type="protein sequence ID" value="PNP54781.1"/>
    <property type="molecule type" value="Genomic_DNA"/>
</dbReference>
<keyword evidence="2" id="KW-0560">Oxidoreductase</keyword>
<dbReference type="Gene3D" id="3.40.50.720">
    <property type="entry name" value="NAD(P)-binding Rossmann-like Domain"/>
    <property type="match status" value="1"/>
</dbReference>
<dbReference type="OrthoDB" id="1933717at2759"/>
<evidence type="ECO:0000313" key="4">
    <source>
        <dbReference type="EMBL" id="PNP54781.1"/>
    </source>
</evidence>
<evidence type="ECO:0000256" key="2">
    <source>
        <dbReference type="ARBA" id="ARBA00023002"/>
    </source>
</evidence>
<dbReference type="InterPro" id="IPR002347">
    <property type="entry name" value="SDR_fam"/>
</dbReference>
<keyword evidence="5" id="KW-1185">Reference proteome</keyword>
<evidence type="ECO:0000256" key="3">
    <source>
        <dbReference type="RuleBase" id="RU000363"/>
    </source>
</evidence>
<dbReference type="STRING" id="42673.A0A2K0UAH7"/>
<accession>A0A2K0UAH7</accession>
<dbReference type="CDD" id="cd05374">
    <property type="entry name" value="17beta-HSD-like_SDR_c"/>
    <property type="match status" value="1"/>
</dbReference>
<comment type="similarity">
    <text evidence="1 3">Belongs to the short-chain dehydrogenases/reductases (SDR) family.</text>
</comment>
<dbReference type="AlphaFoldDB" id="A0A2K0UAH7"/>